<dbReference type="InterPro" id="IPR009003">
    <property type="entry name" value="Peptidase_S1_PA"/>
</dbReference>
<dbReference type="OrthoDB" id="17845at2759"/>
<keyword evidence="4" id="KW-1185">Reference proteome</keyword>
<dbReference type="AlphaFoldDB" id="A0A7R9KLC9"/>
<reference evidence="3" key="1">
    <citation type="submission" date="2020-11" db="EMBL/GenBank/DDBJ databases">
        <authorList>
            <person name="Tran Van P."/>
        </authorList>
    </citation>
    <scope>NUCLEOTIDE SEQUENCE</scope>
</reference>
<dbReference type="SUPFAM" id="SSF50494">
    <property type="entry name" value="Trypsin-like serine proteases"/>
    <property type="match status" value="1"/>
</dbReference>
<feature type="region of interest" description="Disordered" evidence="2">
    <location>
        <begin position="237"/>
        <end position="256"/>
    </location>
</feature>
<dbReference type="PANTHER" id="PTHR22939:SF125">
    <property type="entry name" value="PROTEASE DO-LIKE 14-RELATED"/>
    <property type="match status" value="1"/>
</dbReference>
<dbReference type="InterPro" id="IPR001940">
    <property type="entry name" value="Peptidase_S1C"/>
</dbReference>
<proteinExistence type="inferred from homology"/>
<dbReference type="PANTHER" id="PTHR22939">
    <property type="entry name" value="SERINE PROTEASE FAMILY S1C HTRA-RELATED"/>
    <property type="match status" value="1"/>
</dbReference>
<name>A0A7R9KLC9_9ACAR</name>
<organism evidence="3">
    <name type="scientific">Medioppia subpectinata</name>
    <dbReference type="NCBI Taxonomy" id="1979941"/>
    <lineage>
        <taxon>Eukaryota</taxon>
        <taxon>Metazoa</taxon>
        <taxon>Ecdysozoa</taxon>
        <taxon>Arthropoda</taxon>
        <taxon>Chelicerata</taxon>
        <taxon>Arachnida</taxon>
        <taxon>Acari</taxon>
        <taxon>Acariformes</taxon>
        <taxon>Sarcoptiformes</taxon>
        <taxon>Oribatida</taxon>
        <taxon>Brachypylina</taxon>
        <taxon>Oppioidea</taxon>
        <taxon>Oppiidae</taxon>
        <taxon>Medioppia</taxon>
    </lineage>
</organism>
<dbReference type="PRINTS" id="PR00834">
    <property type="entry name" value="PROTEASES2C"/>
</dbReference>
<gene>
    <name evidence="3" type="ORF">OSB1V03_LOCUS4419</name>
</gene>
<dbReference type="EMBL" id="OC856581">
    <property type="protein sequence ID" value="CAD7623972.1"/>
    <property type="molecule type" value="Genomic_DNA"/>
</dbReference>
<sequence>MQIVVHNLTVSTTGKTLTSIGSGVALKEATGYVVTNCHVTEEKTTIYIHPYSRDNAGDIREKPFSQTPKGNVVYVEPELDLALVAVSGQLDTNGLELSASADMGQRVVAFGSPDYLHNTIFDGVVFSVDRKYKTISRGNWESFTHFMDPNTTNITHTCAIYAGFSGGPVLDMSGRVVGINWGGIIDYHETFAITSTDVKVQTLSPRIRNLLQKMPQMSDFALNVTEGVVVMSVVFSPNDEHSSPPMAKKPKLSAEF</sequence>
<evidence type="ECO:0000256" key="2">
    <source>
        <dbReference type="SAM" id="MobiDB-lite"/>
    </source>
</evidence>
<comment type="similarity">
    <text evidence="1">Belongs to the peptidase S1C family.</text>
</comment>
<protein>
    <recommendedName>
        <fullName evidence="5">Serine protease</fullName>
    </recommendedName>
</protein>
<dbReference type="Pfam" id="PF13365">
    <property type="entry name" value="Trypsin_2"/>
    <property type="match status" value="1"/>
</dbReference>
<dbReference type="Gene3D" id="2.40.10.120">
    <property type="match status" value="1"/>
</dbReference>
<dbReference type="GO" id="GO:0006508">
    <property type="term" value="P:proteolysis"/>
    <property type="evidence" value="ECO:0007669"/>
    <property type="project" value="InterPro"/>
</dbReference>
<evidence type="ECO:0000313" key="4">
    <source>
        <dbReference type="Proteomes" id="UP000759131"/>
    </source>
</evidence>
<accession>A0A7R9KLC9</accession>
<dbReference type="Proteomes" id="UP000759131">
    <property type="component" value="Unassembled WGS sequence"/>
</dbReference>
<evidence type="ECO:0000256" key="1">
    <source>
        <dbReference type="ARBA" id="ARBA00010541"/>
    </source>
</evidence>
<evidence type="ECO:0008006" key="5">
    <source>
        <dbReference type="Google" id="ProtNLM"/>
    </source>
</evidence>
<dbReference type="EMBL" id="CAJPIZ010002006">
    <property type="protein sequence ID" value="CAG2104402.1"/>
    <property type="molecule type" value="Genomic_DNA"/>
</dbReference>
<dbReference type="GO" id="GO:0004252">
    <property type="term" value="F:serine-type endopeptidase activity"/>
    <property type="evidence" value="ECO:0007669"/>
    <property type="project" value="InterPro"/>
</dbReference>
<evidence type="ECO:0000313" key="3">
    <source>
        <dbReference type="EMBL" id="CAD7623972.1"/>
    </source>
</evidence>